<dbReference type="AlphaFoldDB" id="A0A699HM21"/>
<protein>
    <submittedName>
        <fullName evidence="1">Uncharacterized protein</fullName>
    </submittedName>
</protein>
<proteinExistence type="predicted"/>
<organism evidence="1">
    <name type="scientific">Tanacetum cinerariifolium</name>
    <name type="common">Dalmatian daisy</name>
    <name type="synonym">Chrysanthemum cinerariifolium</name>
    <dbReference type="NCBI Taxonomy" id="118510"/>
    <lineage>
        <taxon>Eukaryota</taxon>
        <taxon>Viridiplantae</taxon>
        <taxon>Streptophyta</taxon>
        <taxon>Embryophyta</taxon>
        <taxon>Tracheophyta</taxon>
        <taxon>Spermatophyta</taxon>
        <taxon>Magnoliopsida</taxon>
        <taxon>eudicotyledons</taxon>
        <taxon>Gunneridae</taxon>
        <taxon>Pentapetalae</taxon>
        <taxon>asterids</taxon>
        <taxon>campanulids</taxon>
        <taxon>Asterales</taxon>
        <taxon>Asteraceae</taxon>
        <taxon>Asteroideae</taxon>
        <taxon>Anthemideae</taxon>
        <taxon>Anthemidinae</taxon>
        <taxon>Tanacetum</taxon>
    </lineage>
</organism>
<sequence length="204" mass="23558">MARLGSNIIVVEHDEAAKKEKVRFDIRGLSSNKNNAYDILQNVIQRFYPNEAVEVKEVGKTLFCLDFQDGTVITDTRYHMDYMSWRFFISLGDEEDEVEKVGRSRPIGRDQANTKMKAGSSATNAFHVESLGNMMAAEYVMDIDSYDLQKSQKVSNLLRIKEQELELKADKLEIRRLENCQRDEAFESMTDEDLKAILRQRLFG</sequence>
<dbReference type="EMBL" id="BKCJ010150382">
    <property type="protein sequence ID" value="GEY08051.1"/>
    <property type="molecule type" value="Genomic_DNA"/>
</dbReference>
<accession>A0A699HM21</accession>
<reference evidence="1" key="1">
    <citation type="journal article" date="2019" name="Sci. Rep.">
        <title>Draft genome of Tanacetum cinerariifolium, the natural source of mosquito coil.</title>
        <authorList>
            <person name="Yamashiro T."/>
            <person name="Shiraishi A."/>
            <person name="Satake H."/>
            <person name="Nakayama K."/>
        </authorList>
    </citation>
    <scope>NUCLEOTIDE SEQUENCE</scope>
</reference>
<evidence type="ECO:0000313" key="1">
    <source>
        <dbReference type="EMBL" id="GEY08051.1"/>
    </source>
</evidence>
<comment type="caution">
    <text evidence="1">The sequence shown here is derived from an EMBL/GenBank/DDBJ whole genome shotgun (WGS) entry which is preliminary data.</text>
</comment>
<gene>
    <name evidence="1" type="ORF">Tci_380025</name>
</gene>
<name>A0A699HM21_TANCI</name>